<proteinExistence type="predicted"/>
<keyword evidence="2" id="KW-0812">Transmembrane</keyword>
<feature type="compositionally biased region" description="Polar residues" evidence="1">
    <location>
        <begin position="221"/>
        <end position="238"/>
    </location>
</feature>
<keyword evidence="3" id="KW-0732">Signal</keyword>
<feature type="compositionally biased region" description="Pro residues" evidence="1">
    <location>
        <begin position="34"/>
        <end position="65"/>
    </location>
</feature>
<feature type="region of interest" description="Disordered" evidence="1">
    <location>
        <begin position="336"/>
        <end position="411"/>
    </location>
</feature>
<dbReference type="Proteomes" id="UP001556367">
    <property type="component" value="Unassembled WGS sequence"/>
</dbReference>
<name>A0ABR3JC19_9AGAR</name>
<feature type="transmembrane region" description="Helical" evidence="2">
    <location>
        <begin position="153"/>
        <end position="176"/>
    </location>
</feature>
<keyword evidence="2" id="KW-1133">Transmembrane helix</keyword>
<gene>
    <name evidence="4" type="ORF">HGRIS_004476</name>
</gene>
<feature type="compositionally biased region" description="Low complexity" evidence="1">
    <location>
        <begin position="348"/>
        <end position="393"/>
    </location>
</feature>
<feature type="region of interest" description="Disordered" evidence="1">
    <location>
        <begin position="198"/>
        <end position="242"/>
    </location>
</feature>
<evidence type="ECO:0000256" key="1">
    <source>
        <dbReference type="SAM" id="MobiDB-lite"/>
    </source>
</evidence>
<comment type="caution">
    <text evidence="4">The sequence shown here is derived from an EMBL/GenBank/DDBJ whole genome shotgun (WGS) entry which is preliminary data.</text>
</comment>
<keyword evidence="2" id="KW-0472">Membrane</keyword>
<keyword evidence="5" id="KW-1185">Reference proteome</keyword>
<organism evidence="4 5">
    <name type="scientific">Hohenbuehelia grisea</name>
    <dbReference type="NCBI Taxonomy" id="104357"/>
    <lineage>
        <taxon>Eukaryota</taxon>
        <taxon>Fungi</taxon>
        <taxon>Dikarya</taxon>
        <taxon>Basidiomycota</taxon>
        <taxon>Agaricomycotina</taxon>
        <taxon>Agaricomycetes</taxon>
        <taxon>Agaricomycetidae</taxon>
        <taxon>Agaricales</taxon>
        <taxon>Pleurotineae</taxon>
        <taxon>Pleurotaceae</taxon>
        <taxon>Hohenbuehelia</taxon>
    </lineage>
</organism>
<evidence type="ECO:0000313" key="5">
    <source>
        <dbReference type="Proteomes" id="UP001556367"/>
    </source>
</evidence>
<accession>A0ABR3JC19</accession>
<evidence type="ECO:0000313" key="4">
    <source>
        <dbReference type="EMBL" id="KAL0953223.1"/>
    </source>
</evidence>
<dbReference type="EMBL" id="JASNQZ010000008">
    <property type="protein sequence ID" value="KAL0953223.1"/>
    <property type="molecule type" value="Genomic_DNA"/>
</dbReference>
<feature type="signal peptide" evidence="3">
    <location>
        <begin position="1"/>
        <end position="23"/>
    </location>
</feature>
<feature type="chain" id="PRO_5046773908" evidence="3">
    <location>
        <begin position="24"/>
        <end position="411"/>
    </location>
</feature>
<sequence>MESKSRLTLLALCFTIFAINASAVKLVPRQLTLLPPPTRPTEPTPPADPPTPSPPTPSPPTPPISTPSSSSSSTTEPPSSTPSSSSTATSTTPTSTTLPPVVTPPPVTTESVGTDAQGLETTVTNVVTPPPITPAPAEETQAPPPKSSPGLSIGSIVGLSVAGGVAVLGIIGFFVWKFTRKRRFDDFNDSEAIKWPELNAHSGNDQHALPTKNTGRAGFETSPTDLSRAPSLTSNTHGASSASAYSAPYSMAAASASDVYGDPYNVPPLPHQNPNIPPMPYRDDPNAAAAGAFYDPYSGPVPHTIYDPEGPPSATLAASGGAWGGEAIPMTQMAQRTRSPGPAMVYDAGRGSPAPAAGRRSPGPGMAYETGRASPGPAGRRSPGPAAAYGADPYGRRSPGPGQAYDGYGAR</sequence>
<evidence type="ECO:0000256" key="2">
    <source>
        <dbReference type="SAM" id="Phobius"/>
    </source>
</evidence>
<reference evidence="5" key="1">
    <citation type="submission" date="2024-06" db="EMBL/GenBank/DDBJ databases">
        <title>Multi-omics analyses provide insights into the biosynthesis of the anticancer antibiotic pleurotin in Hohenbuehelia grisea.</title>
        <authorList>
            <person name="Weaver J.A."/>
            <person name="Alberti F."/>
        </authorList>
    </citation>
    <scope>NUCLEOTIDE SEQUENCE [LARGE SCALE GENOMIC DNA]</scope>
    <source>
        <strain evidence="5">T-177</strain>
    </source>
</reference>
<feature type="compositionally biased region" description="Low complexity" evidence="1">
    <location>
        <begin position="66"/>
        <end position="100"/>
    </location>
</feature>
<protein>
    <submittedName>
        <fullName evidence="4">Uncharacterized protein</fullName>
    </submittedName>
</protein>
<evidence type="ECO:0000256" key="3">
    <source>
        <dbReference type="SAM" id="SignalP"/>
    </source>
</evidence>
<feature type="region of interest" description="Disordered" evidence="1">
    <location>
        <begin position="34"/>
        <end position="149"/>
    </location>
</feature>